<dbReference type="HOGENOM" id="CLU_021264_0_2_9"/>
<sequence>MKIYKKVIFNIFLILAIIMLSIVNSNNSKYIVANLESKKPIYRVQTDEKKISLTFDVNWAENEYIYEILDVLDKYNVKATFFIMGKWIIYPEGNEEKLVEIKKRGHEIGNHSYVHPMFTQINEGRMLEEIKKTETIIQENIGYTTKLFRFPSGNFDEKSLEFINNLGYKCIQWDVDSVDWKESSEEEEYKRVMKNVKAGSIVLFHNNAKYTPKNLDKILDELINEEGYEIIPVGELIYNEDYYVDENGEQIKNK</sequence>
<evidence type="ECO:0000259" key="2">
    <source>
        <dbReference type="PROSITE" id="PS51677"/>
    </source>
</evidence>
<name>L1QAI8_9CLOT</name>
<dbReference type="PATRIC" id="fig|545697.3.peg.2622"/>
<dbReference type="InterPro" id="IPR002509">
    <property type="entry name" value="NODB_dom"/>
</dbReference>
<dbReference type="EMBL" id="AMEZ01000080">
    <property type="protein sequence ID" value="EKY24637.1"/>
    <property type="molecule type" value="Genomic_DNA"/>
</dbReference>
<keyword evidence="1" id="KW-0472">Membrane</keyword>
<feature type="domain" description="NodB homology" evidence="2">
    <location>
        <begin position="49"/>
        <end position="231"/>
    </location>
</feature>
<accession>L1QAI8</accession>
<dbReference type="Gene3D" id="3.20.20.370">
    <property type="entry name" value="Glycoside hydrolase/deacetylase"/>
    <property type="match status" value="1"/>
</dbReference>
<keyword evidence="4" id="KW-1185">Reference proteome</keyword>
<dbReference type="InterPro" id="IPR011330">
    <property type="entry name" value="Glyco_hydro/deAcase_b/a-brl"/>
</dbReference>
<dbReference type="Proteomes" id="UP000010420">
    <property type="component" value="Unassembled WGS sequence"/>
</dbReference>
<dbReference type="SUPFAM" id="SSF88713">
    <property type="entry name" value="Glycoside hydrolase/deacetylase"/>
    <property type="match status" value="1"/>
</dbReference>
<evidence type="ECO:0000313" key="4">
    <source>
        <dbReference type="Proteomes" id="UP000010420"/>
    </source>
</evidence>
<comment type="caution">
    <text evidence="3">The sequence shown here is derived from an EMBL/GenBank/DDBJ whole genome shotgun (WGS) entry which is preliminary data.</text>
</comment>
<protein>
    <submittedName>
        <fullName evidence="3">Sporulation protein PdaB, polysaccharide deacetylase family</fullName>
    </submittedName>
</protein>
<reference evidence="3 4" key="1">
    <citation type="submission" date="2012-05" db="EMBL/GenBank/DDBJ databases">
        <authorList>
            <person name="Weinstock G."/>
            <person name="Sodergren E."/>
            <person name="Lobos E.A."/>
            <person name="Fulton L."/>
            <person name="Fulton R."/>
            <person name="Courtney L."/>
            <person name="Fronick C."/>
            <person name="O'Laughlin M."/>
            <person name="Godfrey J."/>
            <person name="Wilson R.M."/>
            <person name="Miner T."/>
            <person name="Farmer C."/>
            <person name="Delehaunty K."/>
            <person name="Cordes M."/>
            <person name="Minx P."/>
            <person name="Tomlinson C."/>
            <person name="Chen J."/>
            <person name="Wollam A."/>
            <person name="Pepin K.H."/>
            <person name="Bhonagiri V."/>
            <person name="Zhang X."/>
            <person name="Suruliraj S."/>
            <person name="Warren W."/>
            <person name="Mitreva M."/>
            <person name="Mardis E.R."/>
            <person name="Wilson R.K."/>
        </authorList>
    </citation>
    <scope>NUCLEOTIDE SEQUENCE [LARGE SCALE GENOMIC DNA]</scope>
    <source>
        <strain evidence="3 4">DSM 1785</strain>
    </source>
</reference>
<dbReference type="GO" id="GO:0016810">
    <property type="term" value="F:hydrolase activity, acting on carbon-nitrogen (but not peptide) bonds"/>
    <property type="evidence" value="ECO:0007669"/>
    <property type="project" value="InterPro"/>
</dbReference>
<proteinExistence type="predicted"/>
<dbReference type="InterPro" id="IPR050248">
    <property type="entry name" value="Polysacc_deacetylase_ArnD"/>
</dbReference>
<dbReference type="OrthoDB" id="9806342at2"/>
<evidence type="ECO:0000313" key="3">
    <source>
        <dbReference type="EMBL" id="EKY24637.1"/>
    </source>
</evidence>
<keyword evidence="1" id="KW-0812">Transmembrane</keyword>
<dbReference type="CDD" id="cd10917">
    <property type="entry name" value="CE4_NodB_like_6s_7s"/>
    <property type="match status" value="1"/>
</dbReference>
<dbReference type="PANTHER" id="PTHR10587">
    <property type="entry name" value="GLYCOSYL TRANSFERASE-RELATED"/>
    <property type="match status" value="1"/>
</dbReference>
<organism evidence="3 4">
    <name type="scientific">Clostridium celatum DSM 1785</name>
    <dbReference type="NCBI Taxonomy" id="545697"/>
    <lineage>
        <taxon>Bacteria</taxon>
        <taxon>Bacillati</taxon>
        <taxon>Bacillota</taxon>
        <taxon>Clostridia</taxon>
        <taxon>Eubacteriales</taxon>
        <taxon>Clostridiaceae</taxon>
        <taxon>Clostridium</taxon>
    </lineage>
</organism>
<dbReference type="GO" id="GO:0005975">
    <property type="term" value="P:carbohydrate metabolic process"/>
    <property type="evidence" value="ECO:0007669"/>
    <property type="project" value="InterPro"/>
</dbReference>
<dbReference type="eggNOG" id="COG0726">
    <property type="taxonomic scope" value="Bacteria"/>
</dbReference>
<dbReference type="AlphaFoldDB" id="L1QAI8"/>
<feature type="transmembrane region" description="Helical" evidence="1">
    <location>
        <begin position="7"/>
        <end position="23"/>
    </location>
</feature>
<dbReference type="PANTHER" id="PTHR10587:SF128">
    <property type="entry name" value="POLYSACCHARIDE DEACETYLASE PDAB-RELATED"/>
    <property type="match status" value="1"/>
</dbReference>
<dbReference type="GO" id="GO:0016020">
    <property type="term" value="C:membrane"/>
    <property type="evidence" value="ECO:0007669"/>
    <property type="project" value="TreeGrafter"/>
</dbReference>
<dbReference type="PROSITE" id="PS51677">
    <property type="entry name" value="NODB"/>
    <property type="match status" value="1"/>
</dbReference>
<gene>
    <name evidence="3" type="ORF">HMPREF0216_02667</name>
</gene>
<dbReference type="STRING" id="545697.HMPREF0216_02667"/>
<dbReference type="RefSeq" id="WP_005214701.1">
    <property type="nucleotide sequence ID" value="NZ_KB291670.1"/>
</dbReference>
<keyword evidence="1" id="KW-1133">Transmembrane helix</keyword>
<evidence type="ECO:0000256" key="1">
    <source>
        <dbReference type="SAM" id="Phobius"/>
    </source>
</evidence>
<dbReference type="Pfam" id="PF01522">
    <property type="entry name" value="Polysacc_deac_1"/>
    <property type="match status" value="1"/>
</dbReference>